<keyword evidence="2" id="KW-0238">DNA-binding</keyword>
<comment type="caution">
    <text evidence="6">The sequence shown here is derived from an EMBL/GenBank/DDBJ whole genome shotgun (WGS) entry which is preliminary data.</text>
</comment>
<dbReference type="Pfam" id="PF13545">
    <property type="entry name" value="HTH_Crp_2"/>
    <property type="match status" value="1"/>
</dbReference>
<dbReference type="PANTHER" id="PTHR24567:SF26">
    <property type="entry name" value="REGULATORY PROTEIN YEIL"/>
    <property type="match status" value="1"/>
</dbReference>
<dbReference type="Proteomes" id="UP001596303">
    <property type="component" value="Unassembled WGS sequence"/>
</dbReference>
<dbReference type="SMART" id="SM00419">
    <property type="entry name" value="HTH_CRP"/>
    <property type="match status" value="1"/>
</dbReference>
<dbReference type="SUPFAM" id="SSF51206">
    <property type="entry name" value="cAMP-binding domain-like"/>
    <property type="match status" value="1"/>
</dbReference>
<proteinExistence type="predicted"/>
<dbReference type="PANTHER" id="PTHR24567">
    <property type="entry name" value="CRP FAMILY TRANSCRIPTIONAL REGULATORY PROTEIN"/>
    <property type="match status" value="1"/>
</dbReference>
<evidence type="ECO:0000259" key="5">
    <source>
        <dbReference type="PROSITE" id="PS51063"/>
    </source>
</evidence>
<reference evidence="7" key="1">
    <citation type="journal article" date="2019" name="Int. J. Syst. Evol. Microbiol.">
        <title>The Global Catalogue of Microorganisms (GCM) 10K type strain sequencing project: providing services to taxonomists for standard genome sequencing and annotation.</title>
        <authorList>
            <consortium name="The Broad Institute Genomics Platform"/>
            <consortium name="The Broad Institute Genome Sequencing Center for Infectious Disease"/>
            <person name="Wu L."/>
            <person name="Ma J."/>
        </authorList>
    </citation>
    <scope>NUCLEOTIDE SEQUENCE [LARGE SCALE GENOMIC DNA]</scope>
    <source>
        <strain evidence="7">CGMCC-1.15741</strain>
    </source>
</reference>
<evidence type="ECO:0000313" key="6">
    <source>
        <dbReference type="EMBL" id="MFC6198714.1"/>
    </source>
</evidence>
<keyword evidence="7" id="KW-1185">Reference proteome</keyword>
<accession>A0ABW1SBC4</accession>
<evidence type="ECO:0000256" key="3">
    <source>
        <dbReference type="ARBA" id="ARBA00023163"/>
    </source>
</evidence>
<dbReference type="InterPro" id="IPR050397">
    <property type="entry name" value="Env_Response_Regulators"/>
</dbReference>
<dbReference type="PROSITE" id="PS50042">
    <property type="entry name" value="CNMP_BINDING_3"/>
    <property type="match status" value="1"/>
</dbReference>
<dbReference type="InterPro" id="IPR018490">
    <property type="entry name" value="cNMP-bd_dom_sf"/>
</dbReference>
<name>A0ABW1SBC4_9PROT</name>
<evidence type="ECO:0000259" key="4">
    <source>
        <dbReference type="PROSITE" id="PS50042"/>
    </source>
</evidence>
<gene>
    <name evidence="6" type="ORF">ACFQDM_11520</name>
</gene>
<dbReference type="InterPro" id="IPR000595">
    <property type="entry name" value="cNMP-bd_dom"/>
</dbReference>
<evidence type="ECO:0000256" key="1">
    <source>
        <dbReference type="ARBA" id="ARBA00023015"/>
    </source>
</evidence>
<dbReference type="RefSeq" id="WP_377379176.1">
    <property type="nucleotide sequence ID" value="NZ_JBHSSW010000013.1"/>
</dbReference>
<protein>
    <submittedName>
        <fullName evidence="6">Crp/Fnr family transcriptional regulator</fullName>
    </submittedName>
</protein>
<dbReference type="Gene3D" id="1.10.10.10">
    <property type="entry name" value="Winged helix-like DNA-binding domain superfamily/Winged helix DNA-binding domain"/>
    <property type="match status" value="1"/>
</dbReference>
<dbReference type="Pfam" id="PF00027">
    <property type="entry name" value="cNMP_binding"/>
    <property type="match status" value="1"/>
</dbReference>
<keyword evidence="3" id="KW-0804">Transcription</keyword>
<dbReference type="SMART" id="SM00100">
    <property type="entry name" value="cNMP"/>
    <property type="match status" value="1"/>
</dbReference>
<feature type="domain" description="Cyclic nucleotide-binding" evidence="4">
    <location>
        <begin position="24"/>
        <end position="96"/>
    </location>
</feature>
<dbReference type="CDD" id="cd00038">
    <property type="entry name" value="CAP_ED"/>
    <property type="match status" value="1"/>
</dbReference>
<dbReference type="SUPFAM" id="SSF46785">
    <property type="entry name" value="Winged helix' DNA-binding domain"/>
    <property type="match status" value="1"/>
</dbReference>
<keyword evidence="1" id="KW-0805">Transcription regulation</keyword>
<dbReference type="PROSITE" id="PS51063">
    <property type="entry name" value="HTH_CRP_2"/>
    <property type="match status" value="1"/>
</dbReference>
<feature type="domain" description="HTH crp-type" evidence="5">
    <location>
        <begin position="160"/>
        <end position="234"/>
    </location>
</feature>
<dbReference type="InterPro" id="IPR014710">
    <property type="entry name" value="RmlC-like_jellyroll"/>
</dbReference>
<dbReference type="EMBL" id="JBHSSW010000013">
    <property type="protein sequence ID" value="MFC6198714.1"/>
    <property type="molecule type" value="Genomic_DNA"/>
</dbReference>
<sequence>MDKNYHSFDDQPCLETNTCLGAKLLRLAPINNRQEALLARLEENVTSVPAGTLLLNEGEPVRDLIILNEGWVSCRKQLPDGRMSISQILHPGDIVGFENLAFKQVKNNCLAESNLKVCRFPREHLNNVFNESPRISALMMALGAIEQAIISDRVMISRRNDGEARLALFLLQTLARLRLMNDQIYDQFHCPLRQQQIGDATGLTSVHVSRTLGRLEDRGLLARRGQFIRILDEKKLAELVDFNDRYQQLDFSWLPED</sequence>
<evidence type="ECO:0000256" key="2">
    <source>
        <dbReference type="ARBA" id="ARBA00023125"/>
    </source>
</evidence>
<organism evidence="6 7">
    <name type="scientific">Ponticaulis profundi</name>
    <dbReference type="NCBI Taxonomy" id="2665222"/>
    <lineage>
        <taxon>Bacteria</taxon>
        <taxon>Pseudomonadati</taxon>
        <taxon>Pseudomonadota</taxon>
        <taxon>Alphaproteobacteria</taxon>
        <taxon>Hyphomonadales</taxon>
        <taxon>Hyphomonadaceae</taxon>
        <taxon>Ponticaulis</taxon>
    </lineage>
</organism>
<dbReference type="InterPro" id="IPR012318">
    <property type="entry name" value="HTH_CRP"/>
</dbReference>
<dbReference type="InterPro" id="IPR036388">
    <property type="entry name" value="WH-like_DNA-bd_sf"/>
</dbReference>
<evidence type="ECO:0000313" key="7">
    <source>
        <dbReference type="Proteomes" id="UP001596303"/>
    </source>
</evidence>
<dbReference type="Gene3D" id="2.60.120.10">
    <property type="entry name" value="Jelly Rolls"/>
    <property type="match status" value="1"/>
</dbReference>
<dbReference type="InterPro" id="IPR036390">
    <property type="entry name" value="WH_DNA-bd_sf"/>
</dbReference>